<dbReference type="RefSeq" id="WP_160413323.1">
    <property type="nucleotide sequence ID" value="NZ_CP041334.1"/>
</dbReference>
<dbReference type="Proteomes" id="UP000509790">
    <property type="component" value="Chromosome"/>
</dbReference>
<protein>
    <submittedName>
        <fullName evidence="2">GPO family capsid scaffolding protein</fullName>
    </submittedName>
</protein>
<accession>A0A859IHU9</accession>
<dbReference type="EMBL" id="CP041334">
    <property type="protein sequence ID" value="QKY72967.1"/>
    <property type="molecule type" value="Genomic_DNA"/>
</dbReference>
<evidence type="ECO:0000313" key="2">
    <source>
        <dbReference type="EMBL" id="QKY72967.1"/>
    </source>
</evidence>
<dbReference type="Pfam" id="PF05929">
    <property type="entry name" value="Phage_GPO"/>
    <property type="match status" value="1"/>
</dbReference>
<reference evidence="2 3" key="1">
    <citation type="submission" date="2019-06" db="EMBL/GenBank/DDBJ databases">
        <title>Complete genome sequence of Haemophilus parasuis HPS412.</title>
        <authorList>
            <person name="Yang S."/>
            <person name="Huang C."/>
        </authorList>
    </citation>
    <scope>NUCLEOTIDE SEQUENCE [LARGE SCALE GENOMIC DNA]</scope>
    <source>
        <strain evidence="2 3">HPS412</strain>
    </source>
</reference>
<proteinExistence type="predicted"/>
<feature type="coiled-coil region" evidence="1">
    <location>
        <begin position="207"/>
        <end position="248"/>
    </location>
</feature>
<dbReference type="AlphaFoldDB" id="A0A859IHU9"/>
<name>A0A859IHU9_GLAPU</name>
<sequence>MGTKSKWFVVATEGATTDGRVINRTWIEQMAKNYDPKNTYGARVNLEHLHFRLYWKDEPHSQCYGDVLAVKAEEREDGKLQLLAEIAPTPELIELNKKGQKVYTSIEVDPNFADTGEAYLVGLAVTDNPASLGTEMLKFAADASQNPFNARKIKPENLFTAAVETVLEFEEVNEKKAEPSLFDKVKTLLTGKSKKDDERFHDQAQAVELLSNHLAELSEKYTTLQTQAVEYEQKVARLSSDLTALQSRVDVIGNEPEHGYTPRPEITGGPAVIETDC</sequence>
<evidence type="ECO:0000313" key="3">
    <source>
        <dbReference type="Proteomes" id="UP000509790"/>
    </source>
</evidence>
<dbReference type="InterPro" id="IPR009228">
    <property type="entry name" value="Capsid_scaffold_GpO"/>
</dbReference>
<evidence type="ECO:0000256" key="1">
    <source>
        <dbReference type="SAM" id="Coils"/>
    </source>
</evidence>
<gene>
    <name evidence="2" type="ORF">FLK62_06710</name>
</gene>
<keyword evidence="1" id="KW-0175">Coiled coil</keyword>
<organism evidence="2 3">
    <name type="scientific">Glaesserella parasuis</name>
    <name type="common">Haemophilus parasuis</name>
    <dbReference type="NCBI Taxonomy" id="738"/>
    <lineage>
        <taxon>Bacteria</taxon>
        <taxon>Pseudomonadati</taxon>
        <taxon>Pseudomonadota</taxon>
        <taxon>Gammaproteobacteria</taxon>
        <taxon>Pasteurellales</taxon>
        <taxon>Pasteurellaceae</taxon>
        <taxon>Glaesserella</taxon>
    </lineage>
</organism>